<keyword evidence="9 11" id="KW-0482">Metalloprotease</keyword>
<organism evidence="13 14">
    <name type="scientific">Geosporobacter subterraneus DSM 17957</name>
    <dbReference type="NCBI Taxonomy" id="1121919"/>
    <lineage>
        <taxon>Bacteria</taxon>
        <taxon>Bacillati</taxon>
        <taxon>Bacillota</taxon>
        <taxon>Clostridia</taxon>
        <taxon>Peptostreptococcales</taxon>
        <taxon>Thermotaleaceae</taxon>
        <taxon>Geosporobacter</taxon>
    </lineage>
</organism>
<dbReference type="CDD" id="cd06163">
    <property type="entry name" value="S2P-M50_PDZ_RseP-like"/>
    <property type="match status" value="1"/>
</dbReference>
<dbReference type="Gene3D" id="2.30.42.10">
    <property type="match status" value="1"/>
</dbReference>
<sequence>MGTILVAFIVFGLLVVFHELGHFTVAKFVGIKVHEFAIGMGPRFLKVKKGETEYSLRILPIGGYVKMEGEDEASTDAGSFNNKPIWARMAVLIAGPFMNFVLAVLLFTMIFYSLGFPTTIIDRVTPGFPAEQVGLRPGDQITSINGENITNWDQIVRMINGSREQELSIILLREGAEKQFRVTPVINRETDQAIIGITPAAEKSLVKSITTSIDRMFFIMGGMMEFLGNLFGGKASTEDVVGPVGIIHLVGEAAKTSIYNVMSLAALISINLGIVNLIPIPALDGGRLLFLLFEGISGRPIDPEKEGFIHLVGFVLLMVLMLFIAYKDIIRFDLF</sequence>
<keyword evidence="10 11" id="KW-0472">Membrane</keyword>
<evidence type="ECO:0000256" key="10">
    <source>
        <dbReference type="ARBA" id="ARBA00023136"/>
    </source>
</evidence>
<dbReference type="InterPro" id="IPR036034">
    <property type="entry name" value="PDZ_sf"/>
</dbReference>
<evidence type="ECO:0000313" key="14">
    <source>
        <dbReference type="Proteomes" id="UP000184536"/>
    </source>
</evidence>
<dbReference type="Pfam" id="PF17820">
    <property type="entry name" value="PDZ_6"/>
    <property type="match status" value="1"/>
</dbReference>
<feature type="transmembrane region" description="Helical" evidence="11">
    <location>
        <begin position="307"/>
        <end position="326"/>
    </location>
</feature>
<evidence type="ECO:0000256" key="5">
    <source>
        <dbReference type="ARBA" id="ARBA00022692"/>
    </source>
</evidence>
<dbReference type="PANTHER" id="PTHR42837:SF2">
    <property type="entry name" value="MEMBRANE METALLOPROTEASE ARASP2, CHLOROPLASTIC-RELATED"/>
    <property type="match status" value="1"/>
</dbReference>
<proteinExistence type="inferred from homology"/>
<dbReference type="SMART" id="SM00228">
    <property type="entry name" value="PDZ"/>
    <property type="match status" value="1"/>
</dbReference>
<dbReference type="EMBL" id="FQZV01000007">
    <property type="protein sequence ID" value="SHI79190.1"/>
    <property type="molecule type" value="Genomic_DNA"/>
</dbReference>
<reference evidence="14" key="1">
    <citation type="submission" date="2016-11" db="EMBL/GenBank/DDBJ databases">
        <authorList>
            <person name="Varghese N."/>
            <person name="Submissions S."/>
        </authorList>
    </citation>
    <scope>NUCLEOTIDE SEQUENCE [LARGE SCALE GENOMIC DNA]</scope>
    <source>
        <strain evidence="14">DSM 17957</strain>
    </source>
</reference>
<feature type="transmembrane region" description="Helical" evidence="11">
    <location>
        <begin position="85"/>
        <end position="114"/>
    </location>
</feature>
<dbReference type="RefSeq" id="WP_110939893.1">
    <property type="nucleotide sequence ID" value="NZ_FQZV01000007.1"/>
</dbReference>
<dbReference type="EC" id="3.4.24.-" evidence="11"/>
<keyword evidence="8 11" id="KW-1133">Transmembrane helix</keyword>
<dbReference type="PROSITE" id="PS50106">
    <property type="entry name" value="PDZ"/>
    <property type="match status" value="1"/>
</dbReference>
<evidence type="ECO:0000313" key="13">
    <source>
        <dbReference type="EMBL" id="SHI79190.1"/>
    </source>
</evidence>
<dbReference type="STRING" id="1121919.SAMN02745975_00605"/>
<evidence type="ECO:0000256" key="7">
    <source>
        <dbReference type="ARBA" id="ARBA00022833"/>
    </source>
</evidence>
<evidence type="ECO:0000256" key="6">
    <source>
        <dbReference type="ARBA" id="ARBA00022801"/>
    </source>
</evidence>
<keyword evidence="11" id="KW-0479">Metal-binding</keyword>
<keyword evidence="5 11" id="KW-0812">Transmembrane</keyword>
<dbReference type="AlphaFoldDB" id="A0A1M6E1E0"/>
<dbReference type="SUPFAM" id="SSF50156">
    <property type="entry name" value="PDZ domain-like"/>
    <property type="match status" value="1"/>
</dbReference>
<evidence type="ECO:0000259" key="12">
    <source>
        <dbReference type="PROSITE" id="PS50106"/>
    </source>
</evidence>
<gene>
    <name evidence="13" type="ORF">SAMN02745975_00605</name>
</gene>
<comment type="subcellular location">
    <subcellularLocation>
        <location evidence="2">Membrane</location>
        <topology evidence="2">Multi-pass membrane protein</topology>
    </subcellularLocation>
</comment>
<keyword evidence="4 13" id="KW-0645">Protease</keyword>
<evidence type="ECO:0000256" key="3">
    <source>
        <dbReference type="ARBA" id="ARBA00007931"/>
    </source>
</evidence>
<keyword evidence="14" id="KW-1185">Reference proteome</keyword>
<feature type="transmembrane region" description="Helical" evidence="11">
    <location>
        <begin position="264"/>
        <end position="283"/>
    </location>
</feature>
<dbReference type="GO" id="GO:0004222">
    <property type="term" value="F:metalloendopeptidase activity"/>
    <property type="evidence" value="ECO:0007669"/>
    <property type="project" value="InterPro"/>
</dbReference>
<dbReference type="GO" id="GO:0046872">
    <property type="term" value="F:metal ion binding"/>
    <property type="evidence" value="ECO:0007669"/>
    <property type="project" value="UniProtKB-KW"/>
</dbReference>
<keyword evidence="7 11" id="KW-0862">Zinc</keyword>
<evidence type="ECO:0000256" key="11">
    <source>
        <dbReference type="RuleBase" id="RU362031"/>
    </source>
</evidence>
<evidence type="ECO:0000256" key="8">
    <source>
        <dbReference type="ARBA" id="ARBA00022989"/>
    </source>
</evidence>
<dbReference type="GO" id="GO:0016020">
    <property type="term" value="C:membrane"/>
    <property type="evidence" value="ECO:0007669"/>
    <property type="project" value="UniProtKB-SubCell"/>
</dbReference>
<protein>
    <recommendedName>
        <fullName evidence="11">Zinc metalloprotease</fullName>
        <ecNumber evidence="11">3.4.24.-</ecNumber>
    </recommendedName>
</protein>
<dbReference type="InterPro" id="IPR004387">
    <property type="entry name" value="Pept_M50_Zn"/>
</dbReference>
<accession>A0A1M6E1E0</accession>
<keyword evidence="6 11" id="KW-0378">Hydrolase</keyword>
<comment type="similarity">
    <text evidence="3 11">Belongs to the peptidase M50B family.</text>
</comment>
<evidence type="ECO:0000256" key="2">
    <source>
        <dbReference type="ARBA" id="ARBA00004141"/>
    </source>
</evidence>
<dbReference type="InterPro" id="IPR001478">
    <property type="entry name" value="PDZ"/>
</dbReference>
<dbReference type="Pfam" id="PF02163">
    <property type="entry name" value="Peptidase_M50"/>
    <property type="match status" value="1"/>
</dbReference>
<dbReference type="InterPro" id="IPR041489">
    <property type="entry name" value="PDZ_6"/>
</dbReference>
<comment type="cofactor">
    <cofactor evidence="1 11">
        <name>Zn(2+)</name>
        <dbReference type="ChEBI" id="CHEBI:29105"/>
    </cofactor>
</comment>
<dbReference type="Proteomes" id="UP000184536">
    <property type="component" value="Unassembled WGS sequence"/>
</dbReference>
<name>A0A1M6E1E0_9FIRM</name>
<dbReference type="InterPro" id="IPR008915">
    <property type="entry name" value="Peptidase_M50"/>
</dbReference>
<evidence type="ECO:0000256" key="9">
    <source>
        <dbReference type="ARBA" id="ARBA00023049"/>
    </source>
</evidence>
<feature type="domain" description="PDZ" evidence="12">
    <location>
        <begin position="120"/>
        <end position="151"/>
    </location>
</feature>
<dbReference type="NCBIfam" id="TIGR00054">
    <property type="entry name" value="RIP metalloprotease RseP"/>
    <property type="match status" value="1"/>
</dbReference>
<evidence type="ECO:0000256" key="1">
    <source>
        <dbReference type="ARBA" id="ARBA00001947"/>
    </source>
</evidence>
<dbReference type="PANTHER" id="PTHR42837">
    <property type="entry name" value="REGULATOR OF SIGMA-E PROTEASE RSEP"/>
    <property type="match status" value="1"/>
</dbReference>
<evidence type="ECO:0000256" key="4">
    <source>
        <dbReference type="ARBA" id="ARBA00022670"/>
    </source>
</evidence>
<dbReference type="CDD" id="cd23081">
    <property type="entry name" value="cpPDZ_EcRseP-like"/>
    <property type="match status" value="1"/>
</dbReference>
<dbReference type="OrthoDB" id="9782003at2"/>
<dbReference type="GO" id="GO:0006508">
    <property type="term" value="P:proteolysis"/>
    <property type="evidence" value="ECO:0007669"/>
    <property type="project" value="UniProtKB-KW"/>
</dbReference>